<feature type="domain" description="DUF5658" evidence="2">
    <location>
        <begin position="9"/>
        <end position="97"/>
    </location>
</feature>
<accession>W8P508</accession>
<feature type="transmembrane region" description="Helical" evidence="1">
    <location>
        <begin position="45"/>
        <end position="65"/>
    </location>
</feature>
<keyword evidence="1" id="KW-0472">Membrane</keyword>
<dbReference type="HOGENOM" id="CLU_156343_0_0_2"/>
<keyword evidence="4" id="KW-1185">Reference proteome</keyword>
<evidence type="ECO:0000259" key="2">
    <source>
        <dbReference type="Pfam" id="PF18902"/>
    </source>
</evidence>
<dbReference type="InterPro" id="IPR043717">
    <property type="entry name" value="DUF5658"/>
</dbReference>
<dbReference type="Pfam" id="PF18902">
    <property type="entry name" value="DUF5658"/>
    <property type="match status" value="1"/>
</dbReference>
<evidence type="ECO:0000256" key="1">
    <source>
        <dbReference type="SAM" id="Phobius"/>
    </source>
</evidence>
<organism evidence="3 4">
    <name type="scientific">Thermococcus nautili</name>
    <dbReference type="NCBI Taxonomy" id="195522"/>
    <lineage>
        <taxon>Archaea</taxon>
        <taxon>Methanobacteriati</taxon>
        <taxon>Methanobacteriota</taxon>
        <taxon>Thermococci</taxon>
        <taxon>Thermococcales</taxon>
        <taxon>Thermococcaceae</taxon>
        <taxon>Thermococcus</taxon>
    </lineage>
</organism>
<reference evidence="3 4" key="1">
    <citation type="submission" date="2014-02" db="EMBL/GenBank/DDBJ databases">
        <title>Genome Sequence of an Hyperthermophilic Archaeon, Thermococcus nautili 30-1, producing viral vesicles.</title>
        <authorList>
            <person name="Oberto J."/>
            <person name="Gaudin M."/>
            <person name="Cossu M."/>
            <person name="Gorlas A."/>
            <person name="Slesarev A."/>
            <person name="Marguet E."/>
            <person name="Forterre P."/>
        </authorList>
    </citation>
    <scope>NUCLEOTIDE SEQUENCE [LARGE SCALE GENOMIC DNA]</scope>
    <source>
        <strain evidence="3 4">30-1</strain>
    </source>
</reference>
<name>W8P508_9EURY</name>
<dbReference type="OrthoDB" id="97614at2157"/>
<dbReference type="RefSeq" id="WP_042690529.1">
    <property type="nucleotide sequence ID" value="NZ_CP007264.1"/>
</dbReference>
<dbReference type="KEGG" id="tnu:BD01_0923"/>
<feature type="transmembrane region" description="Helical" evidence="1">
    <location>
        <begin position="77"/>
        <end position="99"/>
    </location>
</feature>
<protein>
    <recommendedName>
        <fullName evidence="2">DUF5658 domain-containing protein</fullName>
    </recommendedName>
</protein>
<dbReference type="EMBL" id="CP007264">
    <property type="protein sequence ID" value="AHL22545.1"/>
    <property type="molecule type" value="Genomic_DNA"/>
</dbReference>
<dbReference type="GeneID" id="24957997"/>
<gene>
    <name evidence="3" type="ORF">BD01_0923</name>
</gene>
<evidence type="ECO:0000313" key="3">
    <source>
        <dbReference type="EMBL" id="AHL22545.1"/>
    </source>
</evidence>
<dbReference type="STRING" id="195522.BD01_0923"/>
<keyword evidence="1" id="KW-0812">Transmembrane</keyword>
<sequence length="119" mass="12438">MQSKFYVITFVLFAIADALTTWFGVKMGFEEANPFLAGRISSGAGFFGSYSLYTAVGAGVIAVSLRLEKFSPAFRAVAIGMVILKAIPAVNNILLLAGAPVSGIINSTVGAVLENLFIG</sequence>
<dbReference type="AlphaFoldDB" id="W8P508"/>
<dbReference type="Proteomes" id="UP000019434">
    <property type="component" value="Chromosome"/>
</dbReference>
<keyword evidence="1" id="KW-1133">Transmembrane helix</keyword>
<feature type="transmembrane region" description="Helical" evidence="1">
    <location>
        <begin position="5"/>
        <end position="25"/>
    </location>
</feature>
<evidence type="ECO:0000313" key="4">
    <source>
        <dbReference type="Proteomes" id="UP000019434"/>
    </source>
</evidence>
<proteinExistence type="predicted"/>
<dbReference type="eggNOG" id="arCOG07940">
    <property type="taxonomic scope" value="Archaea"/>
</dbReference>